<evidence type="ECO:0000313" key="3">
    <source>
        <dbReference type="EMBL" id="CAL4758860.1"/>
    </source>
</evidence>
<feature type="compositionally biased region" description="Polar residues" evidence="1">
    <location>
        <begin position="1027"/>
        <end position="1036"/>
    </location>
</feature>
<proteinExistence type="predicted"/>
<sequence>MGVYVYYRVDEEIRRHAERLLAAHYSDLEVHVRAARWVEGEGIEIHGVSILEPGAAGPQGELVYIDEVFLDGVGKVEKLLSGNANIERIIIRRPTINVTHRPNDAWSAGNLIPLPRLGVLPPVASIEDGRVVVFDPQKNPTSTFELRQLYVSVKPEEGDMPDSERDIMIEGRAVGDHLRWIEFQGQTDREANNWRLDGTTNGLELSPELHNALPGQHEGWMNELAGLQGQVDLEFKLTHKPDREQPLQFVVTGGLEQGRLAHTRLPYPLSDVRAHWRADNEGLKVDGLVARNGQTTLWLTGHSDGLTADSPVNIEARCRQMVLDNRLLDSMPPDLRVHWNKFLPMGTVDVDLKLAFDGTAWKPNLQVLCHDVSFTYHKFPYRLRRGTGTLQLVDKKLDFKLMAYSDTTPVHIAGEFQNPGKDFTGKVTTQGENLQINDKLLTALPAETRRAVQALNPRGTVDFYAEVGRTSSAEPPSKYVWIGLQQCAVKHDNFPYPIENIRGTIEGENDRWRFHNLQGTNDSGFVACDGKFQSTGLGNELLLHFDCEKIPLEFELRDALNPGVQQLWTDLKPHGTVDIDCDLRYDTHNKKLSVTAKVDPIPGTTSIEPTYFPYRMDNLQGTMVYRDGDVELQNITAEHGAVKMQTGGSCEVNPDGSWALTLEGLSVDRLQLNHDLHRALPVRLRSAVDRLGWQGQLSIRDSLLQLSGSGTLGESAKSRWRIYLDTHAGSMNSGVPLHNIHGGVTLEGAFDGEHLRSWGTINVDSVSYEDFQFTGVTGPIWIDDETVRLGAFAQRAAPGQPPPHINAMGYGGYLAADAWVTLETVPKFYVRASLNNADLNRCADELFRGPQELKGVVSAEVNLTGTAAGTHTFHGSGTTYLRDADIYELPVMVSMLKLLSIRQPDTTAFSKSDINFRIEGNHIYFDRIDFNGDAISLLGKGQMDMQSRLDLTFHTVVGRDEYRIPVLHEMLGEASKQVLLIHVQGTLDNPVTRKEAFPGLNQALQQLQGDIPPAMTRRPAGIVGSFAGTQMAQSQGPDVERTRGERANQQRQVSSEQQAEKAAGIGATDEEQATEDRDADGRRLWEVDEQAAKDKTSGSPEAEPHGARDPSGNSGSHLDLTG</sequence>
<dbReference type="GO" id="GO:0005886">
    <property type="term" value="C:plasma membrane"/>
    <property type="evidence" value="ECO:0007669"/>
    <property type="project" value="TreeGrafter"/>
</dbReference>
<dbReference type="EMBL" id="CAMXCT010000001">
    <property type="protein sequence ID" value="CAI3971548.1"/>
    <property type="molecule type" value="Genomic_DNA"/>
</dbReference>
<evidence type="ECO:0000313" key="2">
    <source>
        <dbReference type="EMBL" id="CAI3971548.1"/>
    </source>
</evidence>
<dbReference type="PANTHER" id="PTHR30441:SF8">
    <property type="entry name" value="DUF748 DOMAIN-CONTAINING PROTEIN"/>
    <property type="match status" value="1"/>
</dbReference>
<accession>A0A9P1BDR3</accession>
<evidence type="ECO:0000256" key="1">
    <source>
        <dbReference type="SAM" id="MobiDB-lite"/>
    </source>
</evidence>
<dbReference type="EMBL" id="CAMXCT030000001">
    <property type="protein sequence ID" value="CAL4758860.1"/>
    <property type="molecule type" value="Genomic_DNA"/>
</dbReference>
<comment type="caution">
    <text evidence="2">The sequence shown here is derived from an EMBL/GenBank/DDBJ whole genome shotgun (WGS) entry which is preliminary data.</text>
</comment>
<reference evidence="3 4" key="2">
    <citation type="submission" date="2024-05" db="EMBL/GenBank/DDBJ databases">
        <authorList>
            <person name="Chen Y."/>
            <person name="Shah S."/>
            <person name="Dougan E. K."/>
            <person name="Thang M."/>
            <person name="Chan C."/>
        </authorList>
    </citation>
    <scope>NUCLEOTIDE SEQUENCE [LARGE SCALE GENOMIC DNA]</scope>
</reference>
<dbReference type="AlphaFoldDB" id="A0A9P1BDR3"/>
<dbReference type="PANTHER" id="PTHR30441">
    <property type="entry name" value="DUF748 DOMAIN-CONTAINING PROTEIN"/>
    <property type="match status" value="1"/>
</dbReference>
<feature type="compositionally biased region" description="Basic and acidic residues" evidence="1">
    <location>
        <begin position="1074"/>
        <end position="1108"/>
    </location>
</feature>
<keyword evidence="4" id="KW-1185">Reference proteome</keyword>
<feature type="compositionally biased region" description="Basic and acidic residues" evidence="1">
    <location>
        <begin position="1038"/>
        <end position="1048"/>
    </location>
</feature>
<gene>
    <name evidence="2" type="ORF">C1SCF055_LOCUS138</name>
</gene>
<dbReference type="GO" id="GO:0090313">
    <property type="term" value="P:regulation of protein targeting to membrane"/>
    <property type="evidence" value="ECO:0007669"/>
    <property type="project" value="TreeGrafter"/>
</dbReference>
<dbReference type="Proteomes" id="UP001152797">
    <property type="component" value="Unassembled WGS sequence"/>
</dbReference>
<dbReference type="EMBL" id="CAMXCT020000001">
    <property type="protein sequence ID" value="CAL1124923.1"/>
    <property type="molecule type" value="Genomic_DNA"/>
</dbReference>
<reference evidence="2" key="1">
    <citation type="submission" date="2022-10" db="EMBL/GenBank/DDBJ databases">
        <authorList>
            <person name="Chen Y."/>
            <person name="Dougan E. K."/>
            <person name="Chan C."/>
            <person name="Rhodes N."/>
            <person name="Thang M."/>
        </authorList>
    </citation>
    <scope>NUCLEOTIDE SEQUENCE</scope>
</reference>
<dbReference type="InterPro" id="IPR052894">
    <property type="entry name" value="AsmA-related"/>
</dbReference>
<feature type="region of interest" description="Disordered" evidence="1">
    <location>
        <begin position="1027"/>
        <end position="1122"/>
    </location>
</feature>
<evidence type="ECO:0000313" key="4">
    <source>
        <dbReference type="Proteomes" id="UP001152797"/>
    </source>
</evidence>
<organism evidence="2">
    <name type="scientific">Cladocopium goreaui</name>
    <dbReference type="NCBI Taxonomy" id="2562237"/>
    <lineage>
        <taxon>Eukaryota</taxon>
        <taxon>Sar</taxon>
        <taxon>Alveolata</taxon>
        <taxon>Dinophyceae</taxon>
        <taxon>Suessiales</taxon>
        <taxon>Symbiodiniaceae</taxon>
        <taxon>Cladocopium</taxon>
    </lineage>
</organism>
<evidence type="ECO:0008006" key="5">
    <source>
        <dbReference type="Google" id="ProtNLM"/>
    </source>
</evidence>
<name>A0A9P1BDR3_9DINO</name>
<protein>
    <recommendedName>
        <fullName evidence="5">AsmA-like C-terminal domain-containing protein</fullName>
    </recommendedName>
</protein>